<evidence type="ECO:0000256" key="1">
    <source>
        <dbReference type="ARBA" id="ARBA00009995"/>
    </source>
</evidence>
<comment type="caution">
    <text evidence="6">The sequence shown here is derived from an EMBL/GenBank/DDBJ whole genome shotgun (WGS) entry which is preliminary data.</text>
</comment>
<evidence type="ECO:0000256" key="2">
    <source>
        <dbReference type="ARBA" id="ARBA00022676"/>
    </source>
</evidence>
<dbReference type="Gene3D" id="3.40.50.2000">
    <property type="entry name" value="Glycogen Phosphorylase B"/>
    <property type="match status" value="1"/>
</dbReference>
<keyword evidence="4" id="KW-0472">Membrane</keyword>
<dbReference type="Pfam" id="PF00201">
    <property type="entry name" value="UDPGT"/>
    <property type="match status" value="1"/>
</dbReference>
<dbReference type="Proteomes" id="UP001566132">
    <property type="component" value="Unassembled WGS sequence"/>
</dbReference>
<comment type="similarity">
    <text evidence="1">Belongs to the UDP-glycosyltransferase family.</text>
</comment>
<dbReference type="CDD" id="cd03784">
    <property type="entry name" value="GT1_Gtf-like"/>
    <property type="match status" value="1"/>
</dbReference>
<evidence type="ECO:0000313" key="6">
    <source>
        <dbReference type="EMBL" id="KAL1491839.1"/>
    </source>
</evidence>
<keyword evidence="2" id="KW-0328">Glycosyltransferase</keyword>
<accession>A0ABD1EDP1</accession>
<keyword evidence="3" id="KW-0808">Transferase</keyword>
<evidence type="ECO:0008006" key="8">
    <source>
        <dbReference type="Google" id="ProtNLM"/>
    </source>
</evidence>
<proteinExistence type="inferred from homology"/>
<keyword evidence="4" id="KW-1133">Transmembrane helix</keyword>
<dbReference type="SUPFAM" id="SSF53756">
    <property type="entry name" value="UDP-Glycosyltransferase/glycogen phosphorylase"/>
    <property type="match status" value="1"/>
</dbReference>
<dbReference type="EMBL" id="JBDJPC010000009">
    <property type="protein sequence ID" value="KAL1491839.1"/>
    <property type="molecule type" value="Genomic_DNA"/>
</dbReference>
<protein>
    <recommendedName>
        <fullName evidence="8">UDP-glucuronosyltransferase</fullName>
    </recommendedName>
</protein>
<dbReference type="PANTHER" id="PTHR48043">
    <property type="entry name" value="EG:EG0003.4 PROTEIN-RELATED"/>
    <property type="match status" value="1"/>
</dbReference>
<gene>
    <name evidence="6" type="ORF">ABEB36_012374</name>
</gene>
<feature type="signal peptide" evidence="5">
    <location>
        <begin position="1"/>
        <end position="21"/>
    </location>
</feature>
<sequence>MSLKFLFLLTLISLSANYGYCYKILGVFTFPGGSHNILTSKFMKGLLRAGHDVTMVATLPMNDVPEGGKYNEILVDGIIEYFEKFKGSRNMFDLTRQNFLKRRIFMLELFNNFNAITFNDTKVQKLIHSGEKFDAVVLEQFNNDGLKVFAHIFDCPLIIVSSMGPNSWVNNLVGNPSPASYVGHLAIGDFSKDLSIYNRAKNLIVYIGDYLLTTLYILPKQDTVMRQFFPDAPPLQDLYTNVSLILLNSHTSLYPALPVVPNMVEVGGYFIDPPKELPKDLKDILDNSPEGVIYFSLGSNLKSKDLPLEQREFILRVLGKLKEKVLWKFEEDLPDRPKNVLIRKWLPQQDVLAHPNIKLFITHGGLLSTTETTYHGVPILAIPVFGDQKSNADRVVIAGYGLKLEYGSSDFTEENFEKSLNELLRNPKYRNNAKNKQKIYHDRPEKPMKTAVYWVEYVIRHKGAPHLRVAGVNLPWYKYYMVDVLVVILLTLLVVCKTGKCVVQKLFRKLKRTVSNEKKTN</sequence>
<reference evidence="6 7" key="1">
    <citation type="submission" date="2024-05" db="EMBL/GenBank/DDBJ databases">
        <title>Genetic variation in Jamaican populations of the coffee berry borer (Hypothenemus hampei).</title>
        <authorList>
            <person name="Errbii M."/>
            <person name="Myrie A."/>
        </authorList>
    </citation>
    <scope>NUCLEOTIDE SEQUENCE [LARGE SCALE GENOMIC DNA]</scope>
    <source>
        <strain evidence="6">JA-Hopewell-2020-01-JO</strain>
        <tissue evidence="6">Whole body</tissue>
    </source>
</reference>
<keyword evidence="4" id="KW-0812">Transmembrane</keyword>
<dbReference type="InterPro" id="IPR002213">
    <property type="entry name" value="UDP_glucos_trans"/>
</dbReference>
<feature type="transmembrane region" description="Helical" evidence="4">
    <location>
        <begin position="476"/>
        <end position="496"/>
    </location>
</feature>
<evidence type="ECO:0000313" key="7">
    <source>
        <dbReference type="Proteomes" id="UP001566132"/>
    </source>
</evidence>
<dbReference type="GO" id="GO:0016757">
    <property type="term" value="F:glycosyltransferase activity"/>
    <property type="evidence" value="ECO:0007669"/>
    <property type="project" value="UniProtKB-KW"/>
</dbReference>
<organism evidence="6 7">
    <name type="scientific">Hypothenemus hampei</name>
    <name type="common">Coffee berry borer</name>
    <dbReference type="NCBI Taxonomy" id="57062"/>
    <lineage>
        <taxon>Eukaryota</taxon>
        <taxon>Metazoa</taxon>
        <taxon>Ecdysozoa</taxon>
        <taxon>Arthropoda</taxon>
        <taxon>Hexapoda</taxon>
        <taxon>Insecta</taxon>
        <taxon>Pterygota</taxon>
        <taxon>Neoptera</taxon>
        <taxon>Endopterygota</taxon>
        <taxon>Coleoptera</taxon>
        <taxon>Polyphaga</taxon>
        <taxon>Cucujiformia</taxon>
        <taxon>Curculionidae</taxon>
        <taxon>Scolytinae</taxon>
        <taxon>Hypothenemus</taxon>
    </lineage>
</organism>
<evidence type="ECO:0000256" key="3">
    <source>
        <dbReference type="ARBA" id="ARBA00022679"/>
    </source>
</evidence>
<dbReference type="InterPro" id="IPR050271">
    <property type="entry name" value="UDP-glycosyltransferase"/>
</dbReference>
<dbReference type="FunFam" id="3.40.50.2000:FF:000050">
    <property type="entry name" value="UDP-glucuronosyltransferase"/>
    <property type="match status" value="1"/>
</dbReference>
<dbReference type="PANTHER" id="PTHR48043:SF159">
    <property type="entry name" value="EG:EG0003.4 PROTEIN-RELATED"/>
    <property type="match status" value="1"/>
</dbReference>
<name>A0ABD1EDP1_HYPHA</name>
<evidence type="ECO:0000256" key="4">
    <source>
        <dbReference type="SAM" id="Phobius"/>
    </source>
</evidence>
<keyword evidence="7" id="KW-1185">Reference proteome</keyword>
<evidence type="ECO:0000256" key="5">
    <source>
        <dbReference type="SAM" id="SignalP"/>
    </source>
</evidence>
<dbReference type="AlphaFoldDB" id="A0ABD1EDP1"/>
<keyword evidence="5" id="KW-0732">Signal</keyword>
<feature type="chain" id="PRO_5044863324" description="UDP-glucuronosyltransferase" evidence="5">
    <location>
        <begin position="22"/>
        <end position="521"/>
    </location>
</feature>